<evidence type="ECO:0000259" key="1">
    <source>
        <dbReference type="PROSITE" id="PS50995"/>
    </source>
</evidence>
<dbReference type="InterPro" id="IPR036390">
    <property type="entry name" value="WH_DNA-bd_sf"/>
</dbReference>
<dbReference type="PROSITE" id="PS50995">
    <property type="entry name" value="HTH_MARR_2"/>
    <property type="match status" value="1"/>
</dbReference>
<evidence type="ECO:0000313" key="3">
    <source>
        <dbReference type="Proteomes" id="UP000622166"/>
    </source>
</evidence>
<dbReference type="SMART" id="SM00347">
    <property type="entry name" value="HTH_MARR"/>
    <property type="match status" value="1"/>
</dbReference>
<dbReference type="InterPro" id="IPR036388">
    <property type="entry name" value="WH-like_DNA-bd_sf"/>
</dbReference>
<proteinExistence type="predicted"/>
<dbReference type="GO" id="GO:0003700">
    <property type="term" value="F:DNA-binding transcription factor activity"/>
    <property type="evidence" value="ECO:0007669"/>
    <property type="project" value="InterPro"/>
</dbReference>
<gene>
    <name evidence="2" type="ORF">GCM10010365_27070</name>
</gene>
<protein>
    <submittedName>
        <fullName evidence="2">MarR family transcriptional regulator</fullName>
    </submittedName>
</protein>
<dbReference type="Gene3D" id="1.10.10.10">
    <property type="entry name" value="Winged helix-like DNA-binding domain superfamily/Winged helix DNA-binding domain"/>
    <property type="match status" value="1"/>
</dbReference>
<accession>A0A918PHF0</accession>
<dbReference type="InterPro" id="IPR011991">
    <property type="entry name" value="ArsR-like_HTH"/>
</dbReference>
<dbReference type="EMBL" id="BMVW01000004">
    <property type="protein sequence ID" value="GGZ06709.1"/>
    <property type="molecule type" value="Genomic_DNA"/>
</dbReference>
<dbReference type="CDD" id="cd00090">
    <property type="entry name" value="HTH_ARSR"/>
    <property type="match status" value="1"/>
</dbReference>
<name>A0A918PHF0_9ACTN</name>
<feature type="domain" description="HTH marR-type" evidence="1">
    <location>
        <begin position="36"/>
        <end position="170"/>
    </location>
</feature>
<dbReference type="AlphaFoldDB" id="A0A918PHF0"/>
<evidence type="ECO:0000313" key="2">
    <source>
        <dbReference type="EMBL" id="GGZ06709.1"/>
    </source>
</evidence>
<keyword evidence="3" id="KW-1185">Reference proteome</keyword>
<reference evidence="2" key="2">
    <citation type="submission" date="2020-09" db="EMBL/GenBank/DDBJ databases">
        <authorList>
            <person name="Sun Q."/>
            <person name="Ohkuma M."/>
        </authorList>
    </citation>
    <scope>NUCLEOTIDE SEQUENCE</scope>
    <source>
        <strain evidence="2">JCM 4815</strain>
    </source>
</reference>
<organism evidence="2 3">
    <name type="scientific">Streptomyces poonensis</name>
    <dbReference type="NCBI Taxonomy" id="68255"/>
    <lineage>
        <taxon>Bacteria</taxon>
        <taxon>Bacillati</taxon>
        <taxon>Actinomycetota</taxon>
        <taxon>Actinomycetes</taxon>
        <taxon>Kitasatosporales</taxon>
        <taxon>Streptomycetaceae</taxon>
        <taxon>Streptomyces</taxon>
    </lineage>
</organism>
<dbReference type="SUPFAM" id="SSF46785">
    <property type="entry name" value="Winged helix' DNA-binding domain"/>
    <property type="match status" value="1"/>
</dbReference>
<dbReference type="GO" id="GO:0006950">
    <property type="term" value="P:response to stress"/>
    <property type="evidence" value="ECO:0007669"/>
    <property type="project" value="TreeGrafter"/>
</dbReference>
<dbReference type="InterPro" id="IPR000835">
    <property type="entry name" value="HTH_MarR-typ"/>
</dbReference>
<dbReference type="PANTHER" id="PTHR33164:SF99">
    <property type="entry name" value="MARR FAMILY REGULATORY PROTEIN"/>
    <property type="match status" value="1"/>
</dbReference>
<dbReference type="Pfam" id="PF12802">
    <property type="entry name" value="MarR_2"/>
    <property type="match status" value="1"/>
</dbReference>
<reference evidence="2" key="1">
    <citation type="journal article" date="2014" name="Int. J. Syst. Evol. Microbiol.">
        <title>Complete genome sequence of Corynebacterium casei LMG S-19264T (=DSM 44701T), isolated from a smear-ripened cheese.</title>
        <authorList>
            <consortium name="US DOE Joint Genome Institute (JGI-PGF)"/>
            <person name="Walter F."/>
            <person name="Albersmeier A."/>
            <person name="Kalinowski J."/>
            <person name="Ruckert C."/>
        </authorList>
    </citation>
    <scope>NUCLEOTIDE SEQUENCE</scope>
    <source>
        <strain evidence="2">JCM 4815</strain>
    </source>
</reference>
<dbReference type="InterPro" id="IPR039422">
    <property type="entry name" value="MarR/SlyA-like"/>
</dbReference>
<sequence length="178" mass="19329">MNAWQMVKQFDYMVKQLDQCVKGGRCFNAFVQNSDALALSAVLLATAGELTRRIHDGVVARGFEGVRPMHGFAFTRLAAGGATVTDLAVHLGVTKQAASQVVDELVRKGYVERRPHPGDARARLVVLTERGWACTRAAEEAAADAVRPWADALGEEEIRALHGCLLRIAPNGPVRPAW</sequence>
<dbReference type="PANTHER" id="PTHR33164">
    <property type="entry name" value="TRANSCRIPTIONAL REGULATOR, MARR FAMILY"/>
    <property type="match status" value="1"/>
</dbReference>
<dbReference type="Proteomes" id="UP000622166">
    <property type="component" value="Unassembled WGS sequence"/>
</dbReference>
<comment type="caution">
    <text evidence="2">The sequence shown here is derived from an EMBL/GenBank/DDBJ whole genome shotgun (WGS) entry which is preliminary data.</text>
</comment>